<dbReference type="EMBL" id="HG792015">
    <property type="protein sequence ID" value="CDM29633.1"/>
    <property type="molecule type" value="Genomic_DNA"/>
</dbReference>
<organism evidence="2 3">
    <name type="scientific">Penicillium roqueforti (strain FM164)</name>
    <dbReference type="NCBI Taxonomy" id="1365484"/>
    <lineage>
        <taxon>Eukaryota</taxon>
        <taxon>Fungi</taxon>
        <taxon>Dikarya</taxon>
        <taxon>Ascomycota</taxon>
        <taxon>Pezizomycotina</taxon>
        <taxon>Eurotiomycetes</taxon>
        <taxon>Eurotiomycetidae</taxon>
        <taxon>Eurotiales</taxon>
        <taxon>Aspergillaceae</taxon>
        <taxon>Penicillium</taxon>
    </lineage>
</organism>
<keyword evidence="3" id="KW-1185">Reference proteome</keyword>
<evidence type="ECO:0000313" key="2">
    <source>
        <dbReference type="EMBL" id="CDM29633.1"/>
    </source>
</evidence>
<name>W6PZE7_PENRF</name>
<protein>
    <submittedName>
        <fullName evidence="2">Genomic scaffold, ProqFM164S01</fullName>
    </submittedName>
</protein>
<dbReference type="Proteomes" id="UP000030686">
    <property type="component" value="Unassembled WGS sequence"/>
</dbReference>
<gene>
    <name evidence="2" type="ORF">PROQFM164_S01g003445</name>
</gene>
<proteinExistence type="predicted"/>
<accession>W6PZE7</accession>
<evidence type="ECO:0000256" key="1">
    <source>
        <dbReference type="SAM" id="MobiDB-lite"/>
    </source>
</evidence>
<sequence>MSTFSFTRTPYPVARQNARWASPLKSPWEFNYDSSCGRQAKICRGPDCNCADLKPPSPLTGHPHSPVTSSENGDQSIGGTTDDIAPKVHQSLCTCGY</sequence>
<reference evidence="2" key="1">
    <citation type="journal article" date="2014" name="Nat. Commun.">
        <title>Multiple recent horizontal transfers of a large genomic region in cheese making fungi.</title>
        <authorList>
            <person name="Cheeseman K."/>
            <person name="Ropars J."/>
            <person name="Renault P."/>
            <person name="Dupont J."/>
            <person name="Gouzy J."/>
            <person name="Branca A."/>
            <person name="Abraham A.L."/>
            <person name="Ceppi M."/>
            <person name="Conseiller E."/>
            <person name="Debuchy R."/>
            <person name="Malagnac F."/>
            <person name="Goarin A."/>
            <person name="Silar P."/>
            <person name="Lacoste S."/>
            <person name="Sallet E."/>
            <person name="Bensimon A."/>
            <person name="Giraud T."/>
            <person name="Brygoo Y."/>
        </authorList>
    </citation>
    <scope>NUCLEOTIDE SEQUENCE [LARGE SCALE GENOMIC DNA]</scope>
    <source>
        <strain evidence="2">FM164</strain>
    </source>
</reference>
<feature type="region of interest" description="Disordered" evidence="1">
    <location>
        <begin position="59"/>
        <end position="84"/>
    </location>
</feature>
<feature type="compositionally biased region" description="Polar residues" evidence="1">
    <location>
        <begin position="66"/>
        <end position="79"/>
    </location>
</feature>
<dbReference type="AlphaFoldDB" id="W6PZE7"/>
<evidence type="ECO:0000313" key="3">
    <source>
        <dbReference type="Proteomes" id="UP000030686"/>
    </source>
</evidence>